<reference evidence="1 2" key="1">
    <citation type="submission" date="2017-07" db="EMBL/GenBank/DDBJ databases">
        <title>Phylogenetic study on the rhizospheric bacterium Ochrobactrum sp. A44.</title>
        <authorList>
            <person name="Krzyzanowska D.M."/>
            <person name="Ossowicki A."/>
            <person name="Rajewska M."/>
            <person name="Maciag T."/>
            <person name="Kaczynski Z."/>
            <person name="Czerwicka M."/>
            <person name="Jafra S."/>
        </authorList>
    </citation>
    <scope>NUCLEOTIDE SEQUENCE [LARGE SCALE GENOMIC DNA]</scope>
    <source>
        <strain evidence="1 2">PR17</strain>
    </source>
</reference>
<evidence type="ECO:0000313" key="1">
    <source>
        <dbReference type="EMBL" id="OYR12841.1"/>
    </source>
</evidence>
<sequence length="41" mass="4666">MEHILKRMKQLSASMCVKTSFTAPILFNQIGALKYRLADPL</sequence>
<gene>
    <name evidence="1" type="ORF">CEV32_1016</name>
</gene>
<organism evidence="1 2">
    <name type="scientific">Brucella rhizosphaerae</name>
    <dbReference type="NCBI Taxonomy" id="571254"/>
    <lineage>
        <taxon>Bacteria</taxon>
        <taxon>Pseudomonadati</taxon>
        <taxon>Pseudomonadota</taxon>
        <taxon>Alphaproteobacteria</taxon>
        <taxon>Hyphomicrobiales</taxon>
        <taxon>Brucellaceae</taxon>
        <taxon>Brucella/Ochrobactrum group</taxon>
        <taxon>Brucella</taxon>
    </lineage>
</organism>
<keyword evidence="2" id="KW-1185">Reference proteome</keyword>
<proteinExistence type="predicted"/>
<accession>A0A256FEH1</accession>
<protein>
    <submittedName>
        <fullName evidence="1">Uncharacterized protein</fullName>
    </submittedName>
</protein>
<evidence type="ECO:0000313" key="2">
    <source>
        <dbReference type="Proteomes" id="UP000216345"/>
    </source>
</evidence>
<dbReference type="EMBL" id="NNRK01000029">
    <property type="protein sequence ID" value="OYR12841.1"/>
    <property type="molecule type" value="Genomic_DNA"/>
</dbReference>
<dbReference type="AlphaFoldDB" id="A0A256FEH1"/>
<name>A0A256FEH1_9HYPH</name>
<dbReference type="Proteomes" id="UP000216345">
    <property type="component" value="Unassembled WGS sequence"/>
</dbReference>
<comment type="caution">
    <text evidence="1">The sequence shown here is derived from an EMBL/GenBank/DDBJ whole genome shotgun (WGS) entry which is preliminary data.</text>
</comment>